<reference evidence="1" key="1">
    <citation type="submission" date="2023-04" db="EMBL/GenBank/DDBJ databases">
        <title>A chromosome-level genome assembly of the parasitoid wasp Eretmocerus hayati.</title>
        <authorList>
            <person name="Zhong Y."/>
            <person name="Liu S."/>
            <person name="Liu Y."/>
        </authorList>
    </citation>
    <scope>NUCLEOTIDE SEQUENCE</scope>
    <source>
        <strain evidence="1">ZJU_SS_LIU_2023</strain>
    </source>
</reference>
<evidence type="ECO:0000313" key="2">
    <source>
        <dbReference type="Proteomes" id="UP001239111"/>
    </source>
</evidence>
<organism evidence="1 2">
    <name type="scientific">Eretmocerus hayati</name>
    <dbReference type="NCBI Taxonomy" id="131215"/>
    <lineage>
        <taxon>Eukaryota</taxon>
        <taxon>Metazoa</taxon>
        <taxon>Ecdysozoa</taxon>
        <taxon>Arthropoda</taxon>
        <taxon>Hexapoda</taxon>
        <taxon>Insecta</taxon>
        <taxon>Pterygota</taxon>
        <taxon>Neoptera</taxon>
        <taxon>Endopterygota</taxon>
        <taxon>Hymenoptera</taxon>
        <taxon>Apocrita</taxon>
        <taxon>Proctotrupomorpha</taxon>
        <taxon>Chalcidoidea</taxon>
        <taxon>Aphelinidae</taxon>
        <taxon>Aphelininae</taxon>
        <taxon>Eretmocerus</taxon>
    </lineage>
</organism>
<evidence type="ECO:0000313" key="1">
    <source>
        <dbReference type="EMBL" id="KAJ8666199.1"/>
    </source>
</evidence>
<protein>
    <submittedName>
        <fullName evidence="1">Uncharacterized protein</fullName>
    </submittedName>
</protein>
<keyword evidence="2" id="KW-1185">Reference proteome</keyword>
<gene>
    <name evidence="1" type="ORF">QAD02_007861</name>
</gene>
<dbReference type="Proteomes" id="UP001239111">
    <property type="component" value="Chromosome 4"/>
</dbReference>
<proteinExistence type="predicted"/>
<accession>A0ACC2N796</accession>
<name>A0ACC2N796_9HYME</name>
<dbReference type="EMBL" id="CM056744">
    <property type="protein sequence ID" value="KAJ8666199.1"/>
    <property type="molecule type" value="Genomic_DNA"/>
</dbReference>
<comment type="caution">
    <text evidence="1">The sequence shown here is derived from an EMBL/GenBank/DDBJ whole genome shotgun (WGS) entry which is preliminary data.</text>
</comment>
<sequence>MSPYKSSPFNFWPILGLIFHQFATYKPSVIGAYYGKGKPFSVDLYLDDVIAELNHLCKEGIVIKGKHFEIQIKCFCCDKPARSFLECVVNHGAYYACERYWVTGFYYLGRVVYPLRECQQRTDESFRNRENPEHHDGTLLSPLLKLRDKNDKPLDLTKLFIQEFMHAGPLGIMKKLMTENWFSDDDHLTREMKIRVSLRLANIAHQVPSEFERTTRELNILHYWKAKEYRLMLTQIGPFVLEGVLSKD</sequence>